<keyword evidence="1" id="KW-0732">Signal</keyword>
<dbReference type="SUPFAM" id="SSF56601">
    <property type="entry name" value="beta-lactamase/transpeptidase-like"/>
    <property type="match status" value="1"/>
</dbReference>
<dbReference type="PANTHER" id="PTHR22935">
    <property type="entry name" value="PENICILLIN-BINDING PROTEIN"/>
    <property type="match status" value="1"/>
</dbReference>
<reference evidence="4 5" key="1">
    <citation type="journal article" date="2018" name="New Phytol.">
        <title>Comparative genomics and transcriptomics depict ericoid mycorrhizal fungi as versatile saprotrophs and plant mutualists.</title>
        <authorList>
            <person name="Martino E."/>
            <person name="Morin E."/>
            <person name="Grelet G.A."/>
            <person name="Kuo A."/>
            <person name="Kohler A."/>
            <person name="Daghino S."/>
            <person name="Barry K.W."/>
            <person name="Cichocki N."/>
            <person name="Clum A."/>
            <person name="Dockter R.B."/>
            <person name="Hainaut M."/>
            <person name="Kuo R.C."/>
            <person name="LaButti K."/>
            <person name="Lindahl B.D."/>
            <person name="Lindquist E.A."/>
            <person name="Lipzen A."/>
            <person name="Khouja H.R."/>
            <person name="Magnuson J."/>
            <person name="Murat C."/>
            <person name="Ohm R.A."/>
            <person name="Singer S.W."/>
            <person name="Spatafora J.W."/>
            <person name="Wang M."/>
            <person name="Veneault-Fourrey C."/>
            <person name="Henrissat B."/>
            <person name="Grigoriev I.V."/>
            <person name="Martin F.M."/>
            <person name="Perotto S."/>
        </authorList>
    </citation>
    <scope>NUCLEOTIDE SEQUENCE [LARGE SCALE GENOMIC DNA]</scope>
    <source>
        <strain evidence="4 5">ATCC 22711</strain>
    </source>
</reference>
<dbReference type="GeneID" id="36577863"/>
<dbReference type="Pfam" id="PF26335">
    <property type="entry name" value="ARB_00930_C"/>
    <property type="match status" value="1"/>
</dbReference>
<sequence length="597" mass="63826">MQIGHFSTLSLLGLFLPLTSHAYPNCPLLGPDFPAPTKLSCSPTIQSAKAILTRALTQVINSSNSSYGPFDATNTSFSLEVFSIHESDPVFEKHFTAPAVATYQDGTKNVNSNTTYRVGSLTKLMTVYTFLIEAGDMKFNDPITKYVPELRDAAEALNATQDPIDYVAWEDVTIGELASQMSGIARDYSGFGELDSPVGEQGIDPSTLGLPPLNASAVPLCAGGAFCDRQQFFAGFTKRHPVYAPSTGAIYSNAAYMILSYALENITGIDFPTTVQNSLFTPLNLSSGTSWTLPPADNSTAIIPDGSSFALNLGDETAAGGMYTTPRDAVTLGRSILSSALLRPALTRRWMKPRVFTSAALSSVGAPWEIQRLQISPNHRLVDLYTKAGDIPGYSSLIALIPSWDLGFVIMTAGADPGPTDNIVVLADLIAKIFLPAVETAAREEADAAFSGTYRSSNPNLNSSITLTTNPRKPGLGITSWISNSTDVLASKIGAPSARLYPSGLSRKLPNGDSVTGYRAVFEDTSATPMGGPFTPACETWQTVDQTYWGSVASDEFLITVGSDGVAKSVTPRITRAKLERVDIGARGEERSVRYRV</sequence>
<organism evidence="4 5">
    <name type="scientific">Amorphotheca resinae ATCC 22711</name>
    <dbReference type="NCBI Taxonomy" id="857342"/>
    <lineage>
        <taxon>Eukaryota</taxon>
        <taxon>Fungi</taxon>
        <taxon>Dikarya</taxon>
        <taxon>Ascomycota</taxon>
        <taxon>Pezizomycotina</taxon>
        <taxon>Leotiomycetes</taxon>
        <taxon>Helotiales</taxon>
        <taxon>Amorphothecaceae</taxon>
        <taxon>Amorphotheca</taxon>
    </lineage>
</organism>
<dbReference type="InterPro" id="IPR051478">
    <property type="entry name" value="Beta-lactamase-like_AB/R"/>
</dbReference>
<name>A0A2T3BED3_AMORE</name>
<evidence type="ECO:0000259" key="2">
    <source>
        <dbReference type="Pfam" id="PF00144"/>
    </source>
</evidence>
<dbReference type="InParanoid" id="A0A2T3BED3"/>
<gene>
    <name evidence="4" type="ORF">M430DRAFT_93642</name>
</gene>
<dbReference type="STRING" id="857342.A0A2T3BED3"/>
<dbReference type="Pfam" id="PF00144">
    <property type="entry name" value="Beta-lactamase"/>
    <property type="match status" value="1"/>
</dbReference>
<proteinExistence type="predicted"/>
<dbReference type="InterPro" id="IPR001466">
    <property type="entry name" value="Beta-lactam-related"/>
</dbReference>
<dbReference type="InterPro" id="IPR012338">
    <property type="entry name" value="Beta-lactam/transpept-like"/>
</dbReference>
<dbReference type="Gene3D" id="3.40.710.10">
    <property type="entry name" value="DD-peptidase/beta-lactamase superfamily"/>
    <property type="match status" value="1"/>
</dbReference>
<dbReference type="Proteomes" id="UP000241818">
    <property type="component" value="Unassembled WGS sequence"/>
</dbReference>
<feature type="domain" description="Beta-lactamase-like ARB-00930-like C-terminal" evidence="3">
    <location>
        <begin position="442"/>
        <end position="582"/>
    </location>
</feature>
<dbReference type="EMBL" id="KZ679006">
    <property type="protein sequence ID" value="PSS27749.1"/>
    <property type="molecule type" value="Genomic_DNA"/>
</dbReference>
<evidence type="ECO:0000313" key="4">
    <source>
        <dbReference type="EMBL" id="PSS27749.1"/>
    </source>
</evidence>
<evidence type="ECO:0000256" key="1">
    <source>
        <dbReference type="SAM" id="SignalP"/>
    </source>
</evidence>
<dbReference type="AlphaFoldDB" id="A0A2T3BED3"/>
<evidence type="ECO:0000313" key="5">
    <source>
        <dbReference type="Proteomes" id="UP000241818"/>
    </source>
</evidence>
<evidence type="ECO:0000259" key="3">
    <source>
        <dbReference type="Pfam" id="PF26335"/>
    </source>
</evidence>
<keyword evidence="5" id="KW-1185">Reference proteome</keyword>
<protein>
    <submittedName>
        <fullName evidence="4">Uncharacterized protein</fullName>
    </submittedName>
</protein>
<accession>A0A2T3BED3</accession>
<feature type="signal peptide" evidence="1">
    <location>
        <begin position="1"/>
        <end position="22"/>
    </location>
</feature>
<dbReference type="InterPro" id="IPR058664">
    <property type="entry name" value="ARB_00930-like_C"/>
</dbReference>
<dbReference type="RefSeq" id="XP_024725274.1">
    <property type="nucleotide sequence ID" value="XM_024869782.1"/>
</dbReference>
<feature type="chain" id="PRO_5015393870" evidence="1">
    <location>
        <begin position="23"/>
        <end position="597"/>
    </location>
</feature>
<dbReference type="PANTHER" id="PTHR22935:SF97">
    <property type="entry name" value="BETA-LACTAMASE-RELATED DOMAIN-CONTAINING PROTEIN"/>
    <property type="match status" value="1"/>
</dbReference>
<feature type="domain" description="Beta-lactamase-related" evidence="2">
    <location>
        <begin position="105"/>
        <end position="421"/>
    </location>
</feature>
<dbReference type="OrthoDB" id="10250282at2759"/>